<evidence type="ECO:0000256" key="6">
    <source>
        <dbReference type="PIRSR" id="PIRSR600821-52"/>
    </source>
</evidence>
<keyword evidence="2 4" id="KW-0663">Pyridoxal phosphate</keyword>
<comment type="catalytic activity">
    <reaction evidence="4">
        <text>L-alanine = D-alanine</text>
        <dbReference type="Rhea" id="RHEA:20249"/>
        <dbReference type="ChEBI" id="CHEBI:57416"/>
        <dbReference type="ChEBI" id="CHEBI:57972"/>
        <dbReference type="EC" id="5.1.1.1"/>
    </reaction>
</comment>
<dbReference type="EC" id="5.1.1.1" evidence="4"/>
<dbReference type="InterPro" id="IPR009006">
    <property type="entry name" value="Ala_racemase/Decarboxylase_C"/>
</dbReference>
<dbReference type="Gene3D" id="3.20.20.10">
    <property type="entry name" value="Alanine racemase"/>
    <property type="match status" value="1"/>
</dbReference>
<dbReference type="Pfam" id="PF00842">
    <property type="entry name" value="Ala_racemase_C"/>
    <property type="match status" value="1"/>
</dbReference>
<dbReference type="PRINTS" id="PR00992">
    <property type="entry name" value="ALARACEMASE"/>
</dbReference>
<dbReference type="Proteomes" id="UP000323274">
    <property type="component" value="Unassembled WGS sequence"/>
</dbReference>
<comment type="function">
    <text evidence="4">Catalyzes the interconversion of L-alanine and D-alanine. May also act on other amino acids.</text>
</comment>
<dbReference type="NCBIfam" id="TIGR00492">
    <property type="entry name" value="alr"/>
    <property type="match status" value="1"/>
</dbReference>
<name>A0A5A5U2G9_LEUCI</name>
<accession>A0A5A5U2G9</accession>
<dbReference type="RefSeq" id="WP_040176552.1">
    <property type="nucleotide sequence ID" value="NZ_BJJW01000016.1"/>
</dbReference>
<feature type="binding site" evidence="4 6">
    <location>
        <position position="142"/>
    </location>
    <ligand>
        <name>substrate</name>
    </ligand>
</feature>
<dbReference type="InterPro" id="IPR001608">
    <property type="entry name" value="Ala_racemase_N"/>
</dbReference>
<comment type="similarity">
    <text evidence="4">Belongs to the alanine racemase family.</text>
</comment>
<dbReference type="PANTHER" id="PTHR30511">
    <property type="entry name" value="ALANINE RACEMASE"/>
    <property type="match status" value="1"/>
</dbReference>
<dbReference type="GO" id="GO:0008784">
    <property type="term" value="F:alanine racemase activity"/>
    <property type="evidence" value="ECO:0007669"/>
    <property type="project" value="UniProtKB-UniRule"/>
</dbReference>
<dbReference type="SUPFAM" id="SSF50621">
    <property type="entry name" value="Alanine racemase C-terminal domain-like"/>
    <property type="match status" value="1"/>
</dbReference>
<evidence type="ECO:0000313" key="8">
    <source>
        <dbReference type="EMBL" id="GDZ84569.1"/>
    </source>
</evidence>
<feature type="active site" description="Proton acceptor; specific for D-alanine" evidence="4">
    <location>
        <position position="43"/>
    </location>
</feature>
<evidence type="ECO:0000313" key="9">
    <source>
        <dbReference type="Proteomes" id="UP000323274"/>
    </source>
</evidence>
<feature type="domain" description="Alanine racemase C-terminal" evidence="7">
    <location>
        <begin position="250"/>
        <end position="375"/>
    </location>
</feature>
<keyword evidence="3 4" id="KW-0413">Isomerase</keyword>
<dbReference type="Gene3D" id="2.40.37.10">
    <property type="entry name" value="Lyase, Ornithine Decarboxylase, Chain A, domain 1"/>
    <property type="match status" value="1"/>
</dbReference>
<dbReference type="EMBL" id="BJJW01000016">
    <property type="protein sequence ID" value="GDZ84569.1"/>
    <property type="molecule type" value="Genomic_DNA"/>
</dbReference>
<dbReference type="AlphaFoldDB" id="A0A5A5U2G9"/>
<dbReference type="InterPro" id="IPR020622">
    <property type="entry name" value="Ala_racemase_pyridoxalP-BS"/>
</dbReference>
<dbReference type="FunFam" id="3.20.20.10:FF:000002">
    <property type="entry name" value="Alanine racemase"/>
    <property type="match status" value="1"/>
</dbReference>
<evidence type="ECO:0000256" key="1">
    <source>
        <dbReference type="ARBA" id="ARBA00001933"/>
    </source>
</evidence>
<dbReference type="SUPFAM" id="SSF51419">
    <property type="entry name" value="PLP-binding barrel"/>
    <property type="match status" value="1"/>
</dbReference>
<organism evidence="8 9">
    <name type="scientific">Leuconostoc citreum</name>
    <dbReference type="NCBI Taxonomy" id="33964"/>
    <lineage>
        <taxon>Bacteria</taxon>
        <taxon>Bacillati</taxon>
        <taxon>Bacillota</taxon>
        <taxon>Bacilli</taxon>
        <taxon>Lactobacillales</taxon>
        <taxon>Lactobacillaceae</taxon>
        <taxon>Leuconostoc</taxon>
    </lineage>
</organism>
<feature type="active site" description="Proton acceptor; specific for L-alanine" evidence="4">
    <location>
        <position position="271"/>
    </location>
</feature>
<gene>
    <name evidence="8" type="primary">alr_2</name>
    <name evidence="8" type="ORF">LCIT_18110</name>
</gene>
<protein>
    <recommendedName>
        <fullName evidence="4">Alanine racemase</fullName>
        <ecNumber evidence="4">5.1.1.1</ecNumber>
    </recommendedName>
</protein>
<evidence type="ECO:0000256" key="3">
    <source>
        <dbReference type="ARBA" id="ARBA00023235"/>
    </source>
</evidence>
<evidence type="ECO:0000256" key="2">
    <source>
        <dbReference type="ARBA" id="ARBA00022898"/>
    </source>
</evidence>
<dbReference type="GO" id="GO:0005829">
    <property type="term" value="C:cytosol"/>
    <property type="evidence" value="ECO:0007669"/>
    <property type="project" value="TreeGrafter"/>
</dbReference>
<dbReference type="CDD" id="cd00430">
    <property type="entry name" value="PLPDE_III_AR"/>
    <property type="match status" value="1"/>
</dbReference>
<evidence type="ECO:0000259" key="7">
    <source>
        <dbReference type="SMART" id="SM01005"/>
    </source>
</evidence>
<evidence type="ECO:0000256" key="4">
    <source>
        <dbReference type="HAMAP-Rule" id="MF_01201"/>
    </source>
</evidence>
<feature type="modified residue" description="N6-(pyridoxal phosphate)lysine" evidence="4 5">
    <location>
        <position position="43"/>
    </location>
</feature>
<dbReference type="GeneID" id="61102851"/>
<dbReference type="Pfam" id="PF01168">
    <property type="entry name" value="Ala_racemase_N"/>
    <property type="match status" value="1"/>
</dbReference>
<comment type="pathway">
    <text evidence="4">Amino-acid biosynthesis; D-alanine biosynthesis; D-alanine from L-alanine: step 1/1.</text>
</comment>
<comment type="caution">
    <text evidence="8">The sequence shown here is derived from an EMBL/GenBank/DDBJ whole genome shotgun (WGS) entry which is preliminary data.</text>
</comment>
<proteinExistence type="inferred from homology"/>
<sequence>MTEQKDTLLTRPSWIEIDLGAIQENAQSIMAHAGAKRLIAVVKADGYGHGATPVANALYEIGVRDFAVATIGEGIKLRQELAYQNYRIVLLGVQDIAHVDVMVKYRLSPAIESIDWLSVALQAIPEGATLDVELAVDTGMGRMGAHSKEAVDSVYRYIKNNDKLELGGVFTHFATADDSNIGYYKQQAQRFNDWVTAAGIPRQYWHLANSGSALWHTQEIDTRTIRVGSVLYGYNPGAPLLTLPIPLKHVFALKSRIGAVHQLITGESVSYGATYTAQKPQWVATLPIGYADGYLRRMAGMRVLINGKVTYVIGRITMDQIVIALDQAYPIGTEVTLIGRDGDNEITVEEFADYANTIPHEILTSFGPRLPRIYKK</sequence>
<comment type="cofactor">
    <cofactor evidence="1 4 5">
        <name>pyridoxal 5'-phosphate</name>
        <dbReference type="ChEBI" id="CHEBI:597326"/>
    </cofactor>
</comment>
<dbReference type="GO" id="GO:0009252">
    <property type="term" value="P:peptidoglycan biosynthetic process"/>
    <property type="evidence" value="ECO:0007669"/>
    <property type="project" value="TreeGrafter"/>
</dbReference>
<dbReference type="HAMAP" id="MF_01201">
    <property type="entry name" value="Ala_racemase"/>
    <property type="match status" value="1"/>
</dbReference>
<evidence type="ECO:0000256" key="5">
    <source>
        <dbReference type="PIRSR" id="PIRSR600821-50"/>
    </source>
</evidence>
<dbReference type="InterPro" id="IPR000821">
    <property type="entry name" value="Ala_racemase"/>
</dbReference>
<reference evidence="8 9" key="1">
    <citation type="submission" date="2019-04" db="EMBL/GenBank/DDBJ databases">
        <title>A pseudo-fructophilic Leuconostoc citreum strain F192-5 isolated from peel of satsuma mandarin: the first report for isolation and characterization of strain-dependent fructophilic-like characteristics.</title>
        <authorList>
            <person name="Maeno S."/>
            <person name="Tanizawa Y."/>
            <person name="Kajikawa A."/>
            <person name="Kanesaki Y."/>
            <person name="Kubota E."/>
            <person name="Arita M."/>
            <person name="Leon D."/>
            <person name="Endo A."/>
        </authorList>
    </citation>
    <scope>NUCLEOTIDE SEQUENCE [LARGE SCALE GENOMIC DNA]</scope>
    <source>
        <strain evidence="8 9">F192-5</strain>
    </source>
</reference>
<feature type="binding site" evidence="4 6">
    <location>
        <position position="318"/>
    </location>
    <ligand>
        <name>substrate</name>
    </ligand>
</feature>
<dbReference type="GO" id="GO:0030170">
    <property type="term" value="F:pyridoxal phosphate binding"/>
    <property type="evidence" value="ECO:0007669"/>
    <property type="project" value="UniProtKB-UniRule"/>
</dbReference>
<dbReference type="PROSITE" id="PS00395">
    <property type="entry name" value="ALANINE_RACEMASE"/>
    <property type="match status" value="1"/>
</dbReference>
<dbReference type="PANTHER" id="PTHR30511:SF0">
    <property type="entry name" value="ALANINE RACEMASE, CATABOLIC-RELATED"/>
    <property type="match status" value="1"/>
</dbReference>
<dbReference type="UniPathway" id="UPA00042">
    <property type="reaction ID" value="UER00497"/>
</dbReference>
<dbReference type="InterPro" id="IPR011079">
    <property type="entry name" value="Ala_racemase_C"/>
</dbReference>
<dbReference type="InterPro" id="IPR029066">
    <property type="entry name" value="PLP-binding_barrel"/>
</dbReference>
<dbReference type="GO" id="GO:0030632">
    <property type="term" value="P:D-alanine biosynthetic process"/>
    <property type="evidence" value="ECO:0007669"/>
    <property type="project" value="UniProtKB-UniRule"/>
</dbReference>
<dbReference type="SMART" id="SM01005">
    <property type="entry name" value="Ala_racemase_C"/>
    <property type="match status" value="1"/>
</dbReference>